<evidence type="ECO:0000256" key="5">
    <source>
        <dbReference type="ARBA" id="ARBA00023242"/>
    </source>
</evidence>
<dbReference type="CDD" id="cd00067">
    <property type="entry name" value="GAL4"/>
    <property type="match status" value="1"/>
</dbReference>
<evidence type="ECO:0000256" key="3">
    <source>
        <dbReference type="ARBA" id="ARBA00023015"/>
    </source>
</evidence>
<keyword evidence="4" id="KW-0804">Transcription</keyword>
<keyword evidence="2" id="KW-0862">Zinc</keyword>
<organism evidence="8 9">
    <name type="scientific">Hyaloscypha hepaticicola</name>
    <dbReference type="NCBI Taxonomy" id="2082293"/>
    <lineage>
        <taxon>Eukaryota</taxon>
        <taxon>Fungi</taxon>
        <taxon>Dikarya</taxon>
        <taxon>Ascomycota</taxon>
        <taxon>Pezizomycotina</taxon>
        <taxon>Leotiomycetes</taxon>
        <taxon>Helotiales</taxon>
        <taxon>Hyaloscyphaceae</taxon>
        <taxon>Hyaloscypha</taxon>
    </lineage>
</organism>
<dbReference type="Pfam" id="PF00172">
    <property type="entry name" value="Zn_clus"/>
    <property type="match status" value="1"/>
</dbReference>
<dbReference type="Proteomes" id="UP000235672">
    <property type="component" value="Unassembled WGS sequence"/>
</dbReference>
<gene>
    <name evidence="8" type="ORF">NA56DRAFT_587368</name>
</gene>
<keyword evidence="9" id="KW-1185">Reference proteome</keyword>
<name>A0A2J6PE49_9HELO</name>
<reference evidence="8 9" key="1">
    <citation type="submission" date="2016-05" db="EMBL/GenBank/DDBJ databases">
        <title>A degradative enzymes factory behind the ericoid mycorrhizal symbiosis.</title>
        <authorList>
            <consortium name="DOE Joint Genome Institute"/>
            <person name="Martino E."/>
            <person name="Morin E."/>
            <person name="Grelet G."/>
            <person name="Kuo A."/>
            <person name="Kohler A."/>
            <person name="Daghino S."/>
            <person name="Barry K."/>
            <person name="Choi C."/>
            <person name="Cichocki N."/>
            <person name="Clum A."/>
            <person name="Copeland A."/>
            <person name="Hainaut M."/>
            <person name="Haridas S."/>
            <person name="Labutti K."/>
            <person name="Lindquist E."/>
            <person name="Lipzen A."/>
            <person name="Khouja H.-R."/>
            <person name="Murat C."/>
            <person name="Ohm R."/>
            <person name="Olson A."/>
            <person name="Spatafora J."/>
            <person name="Veneault-Fourrey C."/>
            <person name="Henrissat B."/>
            <person name="Grigoriev I."/>
            <person name="Martin F."/>
            <person name="Perotto S."/>
        </authorList>
    </citation>
    <scope>NUCLEOTIDE SEQUENCE [LARGE SCALE GENOMIC DNA]</scope>
    <source>
        <strain evidence="8 9">UAMH 7357</strain>
    </source>
</reference>
<dbReference type="InterPro" id="IPR001138">
    <property type="entry name" value="Zn2Cys6_DnaBD"/>
</dbReference>
<dbReference type="STRING" id="1745343.A0A2J6PE49"/>
<feature type="region of interest" description="Disordered" evidence="6">
    <location>
        <begin position="46"/>
        <end position="106"/>
    </location>
</feature>
<dbReference type="GO" id="GO:0000981">
    <property type="term" value="F:DNA-binding transcription factor activity, RNA polymerase II-specific"/>
    <property type="evidence" value="ECO:0007669"/>
    <property type="project" value="InterPro"/>
</dbReference>
<dbReference type="OrthoDB" id="40579at2759"/>
<dbReference type="PANTHER" id="PTHR47660:SF2">
    <property type="entry name" value="TRANSCRIPTION FACTOR WITH C2H2 AND ZN(2)-CYS(6) DNA BINDING DOMAIN (EUROFUNG)"/>
    <property type="match status" value="1"/>
</dbReference>
<accession>A0A2J6PE49</accession>
<evidence type="ECO:0000256" key="6">
    <source>
        <dbReference type="SAM" id="MobiDB-lite"/>
    </source>
</evidence>
<evidence type="ECO:0000256" key="1">
    <source>
        <dbReference type="ARBA" id="ARBA00022723"/>
    </source>
</evidence>
<dbReference type="Gene3D" id="4.10.240.10">
    <property type="entry name" value="Zn(2)-C6 fungal-type DNA-binding domain"/>
    <property type="match status" value="1"/>
</dbReference>
<keyword evidence="1" id="KW-0479">Metal-binding</keyword>
<feature type="domain" description="Zn(2)-C6 fungal-type" evidence="7">
    <location>
        <begin position="12"/>
        <end position="39"/>
    </location>
</feature>
<feature type="compositionally biased region" description="Polar residues" evidence="6">
    <location>
        <begin position="57"/>
        <end position="91"/>
    </location>
</feature>
<keyword evidence="5" id="KW-0539">Nucleus</keyword>
<protein>
    <recommendedName>
        <fullName evidence="7">Zn(2)-C6 fungal-type domain-containing protein</fullName>
    </recommendedName>
</protein>
<keyword evidence="3" id="KW-0805">Transcription regulation</keyword>
<proteinExistence type="predicted"/>
<evidence type="ECO:0000259" key="7">
    <source>
        <dbReference type="PROSITE" id="PS50048"/>
    </source>
</evidence>
<dbReference type="AlphaFoldDB" id="A0A2J6PE49"/>
<evidence type="ECO:0000313" key="8">
    <source>
        <dbReference type="EMBL" id="PMD12320.1"/>
    </source>
</evidence>
<dbReference type="EMBL" id="KZ613553">
    <property type="protein sequence ID" value="PMD12320.1"/>
    <property type="molecule type" value="Genomic_DNA"/>
</dbReference>
<dbReference type="InterPro" id="IPR036864">
    <property type="entry name" value="Zn2-C6_fun-type_DNA-bd_sf"/>
</dbReference>
<evidence type="ECO:0000256" key="4">
    <source>
        <dbReference type="ARBA" id="ARBA00023163"/>
    </source>
</evidence>
<dbReference type="SUPFAM" id="SSF57701">
    <property type="entry name" value="Zn2/Cys6 DNA-binding domain"/>
    <property type="match status" value="1"/>
</dbReference>
<dbReference type="PROSITE" id="PS50048">
    <property type="entry name" value="ZN2_CY6_FUNGAL_2"/>
    <property type="match status" value="1"/>
</dbReference>
<dbReference type="PROSITE" id="PS00463">
    <property type="entry name" value="ZN2_CY6_FUNGAL_1"/>
    <property type="match status" value="1"/>
</dbReference>
<evidence type="ECO:0000256" key="2">
    <source>
        <dbReference type="ARBA" id="ARBA00022833"/>
    </source>
</evidence>
<dbReference type="PANTHER" id="PTHR47660">
    <property type="entry name" value="TRANSCRIPTION FACTOR WITH C2H2 AND ZN(2)-CYS(6) DNA BINDING DOMAIN (EUROFUNG)-RELATED-RELATED"/>
    <property type="match status" value="1"/>
</dbReference>
<sequence>MLSSPCDVPAIACIHCASAKTRCDKRVPCSRCAEKDLQCEARFARRRRTQRAPIRSPSKQSDSTLSPNSGNGLVSMVTQDPHAESSTIQPNTPLPPHRPDLPRGKTYPLPNLITNGHPFDSPNSSGRELDEIMGLDQDLLEGEYQDLMMWNQYSLFPNPDELQATPGMPSAMCLNGSSMGSESLSLVPSLSPSHTRTASMASHMEFDQQFDMVDVAVANIQEVMTPELEIVLAAEAAWPLARCNAPIFSGSCPRTAVMHLEALEEHSKHATWTRLAQNITAAEGTFSDQISVIPLNANTRDRILAITQSFLHRALETHSGRMKGWEKTTSAEGGFNFLVLPPSNILEYFLRSSLHNLGLYYMMIQGGTLDPNHLMPNSQRSTLLLLLMIAHGAIAEARVLTAGLVEACRISLFHVIEKDVELSADPTILRCALLFIILGAWSGDAWHMNIAMGQRAMYLAMLKHAGMLEFSPTMSMLSESPSTELRWRAWQQQESKSRLVYNWVMVDQELSLFHDTAPILSITEVGAPMPGSDFLWYAKDPIEWLAAIQTQNQSSTGTATTTNWMSPTSLPNPPAQPSLHNIFEDLLNETRRYGQLSPLELRLLLHPIQSLLFHLRQVSSCFSDLFSSRRGSRTLTKTSTLLRLEEIQSLLQKWYELSTLNTNKQTPCLITQTNLVLYHLISLNAITSLPEIERLARREAFDGSSRDLQPRYKRCIHQPEEAIFHAGQIIRLLSSIPKNEQPYWWSTAFYRATMILWVESLFRLDQNTQAGFEQSARGETFPINVVDESDALVAQWLGNGEGVPVLRLGEREYKLLPEELLSFAVRVVTEGGQRLRISEGIARKLQLLGTNWGMKVA</sequence>
<dbReference type="GO" id="GO:0008270">
    <property type="term" value="F:zinc ion binding"/>
    <property type="evidence" value="ECO:0007669"/>
    <property type="project" value="InterPro"/>
</dbReference>
<evidence type="ECO:0000313" key="9">
    <source>
        <dbReference type="Proteomes" id="UP000235672"/>
    </source>
</evidence>